<keyword evidence="1" id="KW-1185">Reference proteome</keyword>
<dbReference type="PANTHER" id="PTHR13530:SF3">
    <property type="entry name" value="TBC1 DOMAIN FAMILY MEMBER 7"/>
    <property type="match status" value="1"/>
</dbReference>
<proteinExistence type="predicted"/>
<protein>
    <submittedName>
        <fullName evidence="2 3">TBC1 domain family member 7</fullName>
    </submittedName>
</protein>
<name>A0A5S6PZ56_TRIMR</name>
<accession>A0A5S6PZ56</accession>
<reference evidence="2 3" key="3">
    <citation type="submission" date="2019-12" db="UniProtKB">
        <authorList>
            <consortium name="WormBaseParasite"/>
        </authorList>
    </citation>
    <scope>IDENTIFICATION</scope>
</reference>
<dbReference type="WBParaSite" id="TMUE_3000013039.1">
    <property type="protein sequence ID" value="TMUE_3000013039.1"/>
    <property type="gene ID" value="WBGene00287119"/>
</dbReference>
<dbReference type="Gene3D" id="1.10.10.750">
    <property type="entry name" value="Ypt/Rab-GAP domain of gyp1p, domain 1"/>
    <property type="match status" value="1"/>
</dbReference>
<evidence type="ECO:0000313" key="2">
    <source>
        <dbReference type="WBParaSite" id="TMUE_0000000251.1"/>
    </source>
</evidence>
<dbReference type="AlphaFoldDB" id="A0A5S6PZ56"/>
<dbReference type="Gene3D" id="1.10.472.80">
    <property type="entry name" value="Ypt/Rab-GAP domain of gyp1p, domain 3"/>
    <property type="match status" value="1"/>
</dbReference>
<dbReference type="WBParaSite" id="TMUE_0000000251.1">
    <property type="protein sequence ID" value="TMUE_0000000251.1"/>
    <property type="gene ID" value="WBGene00296192"/>
</dbReference>
<evidence type="ECO:0000313" key="1">
    <source>
        <dbReference type="Proteomes" id="UP000046395"/>
    </source>
</evidence>
<dbReference type="GO" id="GO:0032007">
    <property type="term" value="P:negative regulation of TOR signaling"/>
    <property type="evidence" value="ECO:0007669"/>
    <property type="project" value="TreeGrafter"/>
</dbReference>
<dbReference type="STRING" id="70415.A0A5S6PZ56"/>
<dbReference type="PANTHER" id="PTHR13530">
    <property type="entry name" value="TBC1 DOMAIN FAMILY MEMBER 7"/>
    <property type="match status" value="1"/>
</dbReference>
<reference evidence="1" key="2">
    <citation type="submission" date="2014-03" db="EMBL/GenBank/DDBJ databases">
        <title>The whipworm genome and dual-species transcriptomics of an intimate host-pathogen interaction.</title>
        <authorList>
            <person name="Foth B.J."/>
            <person name="Tsai I.J."/>
            <person name="Reid A.J."/>
            <person name="Bancroft A.J."/>
            <person name="Nichol S."/>
            <person name="Tracey A."/>
            <person name="Holroyd N."/>
            <person name="Cotton J.A."/>
            <person name="Stanley E.J."/>
            <person name="Zarowiecki M."/>
            <person name="Liu J.Z."/>
            <person name="Huckvale T."/>
            <person name="Cooper P.J."/>
            <person name="Grencis R.K."/>
            <person name="Berriman M."/>
        </authorList>
    </citation>
    <scope>NUCLEOTIDE SEQUENCE [LARGE SCALE GENOMIC DNA]</scope>
    <source>
        <strain evidence="1">Edinburgh</strain>
    </source>
</reference>
<evidence type="ECO:0000313" key="3">
    <source>
        <dbReference type="WBParaSite" id="TMUE_3000013039.1"/>
    </source>
</evidence>
<dbReference type="GO" id="GO:0005096">
    <property type="term" value="F:GTPase activator activity"/>
    <property type="evidence" value="ECO:0007669"/>
    <property type="project" value="TreeGrafter"/>
</dbReference>
<dbReference type="InterPro" id="IPR039842">
    <property type="entry name" value="TBC1D7"/>
</dbReference>
<organism evidence="1 2">
    <name type="scientific">Trichuris muris</name>
    <name type="common">Mouse whipworm</name>
    <dbReference type="NCBI Taxonomy" id="70415"/>
    <lineage>
        <taxon>Eukaryota</taxon>
        <taxon>Metazoa</taxon>
        <taxon>Ecdysozoa</taxon>
        <taxon>Nematoda</taxon>
        <taxon>Enoplea</taxon>
        <taxon>Dorylaimia</taxon>
        <taxon>Trichinellida</taxon>
        <taxon>Trichuridae</taxon>
        <taxon>Trichuris</taxon>
    </lineage>
</organism>
<reference evidence="1" key="1">
    <citation type="submission" date="2013-11" db="EMBL/GenBank/DDBJ databases">
        <authorList>
            <person name="Aslett M."/>
        </authorList>
    </citation>
    <scope>NUCLEOTIDE SEQUENCE [LARGE SCALE GENOMIC DNA]</scope>
    <source>
        <strain evidence="1">Edinburgh</strain>
    </source>
</reference>
<dbReference type="Proteomes" id="UP000046395">
    <property type="component" value="Unassembled WGS sequence"/>
</dbReference>
<sequence>MFQTEKNFRLSYLAKVGFPAVDLEKAIEQLLSARTVEREKLVQLCFTHELPNSHRLKAWNLLIGVTAHHEECAEFVLKQRKEHLDLLFRSLGVMRLTCYPVDSKSIGVPCSVLSFAYILERNLCPLGIPKEYPMFTLVHSVVKLLTNESLEQYWLCRNICLLLEQTTCIRSSIISEAENFLTKNEAQLCKIALSHSLSPKAALQFCFDWTFYLPFHPEVLLKLWDKMVAGSLVINLFVLVECLSYIHRFGKAPLASKDDLADSIKQISQSKQQNLVECAIDCWLHKGKQMESRLSTSTSTKVSCKHWRT</sequence>